<proteinExistence type="predicted"/>
<evidence type="ECO:0000313" key="2">
    <source>
        <dbReference type="Proteomes" id="UP000249645"/>
    </source>
</evidence>
<accession>A0A2W5E956</accession>
<dbReference type="AlphaFoldDB" id="A0A2W5E956"/>
<comment type="caution">
    <text evidence="1">The sequence shown here is derived from an EMBL/GenBank/DDBJ whole genome shotgun (WGS) entry which is preliminary data.</text>
</comment>
<organism evidence="1 2">
    <name type="scientific">Pseudopedobacter saltans</name>
    <dbReference type="NCBI Taxonomy" id="151895"/>
    <lineage>
        <taxon>Bacteria</taxon>
        <taxon>Pseudomonadati</taxon>
        <taxon>Bacteroidota</taxon>
        <taxon>Sphingobacteriia</taxon>
        <taxon>Sphingobacteriales</taxon>
        <taxon>Sphingobacteriaceae</taxon>
        <taxon>Pseudopedobacter</taxon>
    </lineage>
</organism>
<evidence type="ECO:0000313" key="1">
    <source>
        <dbReference type="EMBL" id="PZP39273.1"/>
    </source>
</evidence>
<protein>
    <submittedName>
        <fullName evidence="1">Uncharacterized protein</fullName>
    </submittedName>
</protein>
<name>A0A2W5E956_9SPHI</name>
<reference evidence="1 2" key="1">
    <citation type="submission" date="2017-11" db="EMBL/GenBank/DDBJ databases">
        <title>Infants hospitalized years apart are colonized by the same room-sourced microbial strains.</title>
        <authorList>
            <person name="Brooks B."/>
            <person name="Olm M.R."/>
            <person name="Firek B.A."/>
            <person name="Baker R."/>
            <person name="Thomas B.C."/>
            <person name="Morowitz M.J."/>
            <person name="Banfield J.F."/>
        </authorList>
    </citation>
    <scope>NUCLEOTIDE SEQUENCE [LARGE SCALE GENOMIC DNA]</scope>
    <source>
        <strain evidence="1">S2_009_000_R2_76</strain>
    </source>
</reference>
<sequence>MEKNTNMVRIVNNMFFLIESLFKTTASLVAEDPLFNKDFMDKFSDPQDKEKLEKTVAQLKADNDNKPHKIILKNNDEVTIVVN</sequence>
<dbReference type="EMBL" id="QFOI01000682">
    <property type="protein sequence ID" value="PZP39273.1"/>
    <property type="molecule type" value="Genomic_DNA"/>
</dbReference>
<gene>
    <name evidence="1" type="ORF">DI598_20085</name>
</gene>
<dbReference type="Proteomes" id="UP000249645">
    <property type="component" value="Unassembled WGS sequence"/>
</dbReference>